<organism evidence="2 3">
    <name type="scientific">Paramuricea clavata</name>
    <name type="common">Red gorgonian</name>
    <name type="synonym">Violescent sea-whip</name>
    <dbReference type="NCBI Taxonomy" id="317549"/>
    <lineage>
        <taxon>Eukaryota</taxon>
        <taxon>Metazoa</taxon>
        <taxon>Cnidaria</taxon>
        <taxon>Anthozoa</taxon>
        <taxon>Octocorallia</taxon>
        <taxon>Malacalcyonacea</taxon>
        <taxon>Plexauridae</taxon>
        <taxon>Paramuricea</taxon>
    </lineage>
</organism>
<evidence type="ECO:0000256" key="1">
    <source>
        <dbReference type="ARBA" id="ARBA00022724"/>
    </source>
</evidence>
<name>A0A6S7FL84_PARCT</name>
<dbReference type="SUPFAM" id="SSF46689">
    <property type="entry name" value="Homeodomain-like"/>
    <property type="match status" value="1"/>
</dbReference>
<dbReference type="OrthoDB" id="2266637at2759"/>
<dbReference type="Pfam" id="PF00292">
    <property type="entry name" value="PAX"/>
    <property type="match status" value="1"/>
</dbReference>
<comment type="caution">
    <text evidence="2">The sequence shown here is derived from an EMBL/GenBank/DDBJ whole genome shotgun (WGS) entry which is preliminary data.</text>
</comment>
<reference evidence="2" key="1">
    <citation type="submission" date="2020-04" db="EMBL/GenBank/DDBJ databases">
        <authorList>
            <person name="Alioto T."/>
            <person name="Alioto T."/>
            <person name="Gomez Garrido J."/>
        </authorList>
    </citation>
    <scope>NUCLEOTIDE SEQUENCE</scope>
    <source>
        <strain evidence="2">A484AB</strain>
    </source>
</reference>
<dbReference type="InterPro" id="IPR001523">
    <property type="entry name" value="Paired_dom"/>
</dbReference>
<dbReference type="InterPro" id="IPR009057">
    <property type="entry name" value="Homeodomain-like_sf"/>
</dbReference>
<dbReference type="Gene3D" id="3.30.420.10">
    <property type="entry name" value="Ribonuclease H-like superfamily/Ribonuclease H"/>
    <property type="match status" value="1"/>
</dbReference>
<dbReference type="InterPro" id="IPR038717">
    <property type="entry name" value="Tc1-like_DDE_dom"/>
</dbReference>
<dbReference type="Proteomes" id="UP001152795">
    <property type="component" value="Unassembled WGS sequence"/>
</dbReference>
<dbReference type="EMBL" id="CACRXK020000007">
    <property type="protein sequence ID" value="CAB3976676.1"/>
    <property type="molecule type" value="Genomic_DNA"/>
</dbReference>
<sequence length="610" mass="69258">MFYYTLANFGPKYRSKLAAVCLLAIVNAKYVKKYGIEHILEPIIKDINILHGGSIMTVNGIEKIVFGKVLVCAGDTLGQHLWGGYKEGVGFSIHKCRTCYCLFLKMQQEFLEEALVLRTQVRYNKECEEIENAPTDAVRSDLCTTYEVIQIVNIVFAPVINDETVTFLRELIAKHLAKFKELFPDKNIIPKQHYLLHIPAKRHQMFECCNFGDSSKNLSSHPLFATDKRCGVVTKASTDQNRYNSKKMWRVNEHGRLYAQGNPLSHDLRLLIINKIINNGGNRATGIFHGKYTDIARQLGVSSAVVSNIWKRYCEDGSISPKKNTGGTPSHLSQGDLQYVEFLKQQKPTITYDEIMQQLHEFGDLPYGTTSTTALSEAVRHRLPSGKEYSFKKLNIVAQERFTLQNMAYTQLFIDYLHEKDPYTLKFFDECGLKLPQHASRTYGHAPIGERAIELQRYAETPNTTVNLMCSLTGVDYANTVNGSADTIDFLRFFEEAYHSENPRTARPVLEPGSVIVMDNCATHHNQGGQILQEFLNDLEIELVYMPAYSPDFNPAEYVFGKMRTVMKYSFGNNTDITVAQCIQNMYTSLELISPSDMKGFFEVTGYLQV</sequence>
<proteinExistence type="predicted"/>
<gene>
    <name evidence="2" type="ORF">PACLA_8A027817</name>
</gene>
<dbReference type="InterPro" id="IPR036397">
    <property type="entry name" value="RNaseH_sf"/>
</dbReference>
<dbReference type="Gene3D" id="1.10.10.10">
    <property type="entry name" value="Winged helix-like DNA-binding domain superfamily/Winged helix DNA-binding domain"/>
    <property type="match status" value="1"/>
</dbReference>
<keyword evidence="1" id="KW-0563">Paired box</keyword>
<dbReference type="PANTHER" id="PTHR46564">
    <property type="entry name" value="TRANSPOSASE"/>
    <property type="match status" value="1"/>
</dbReference>
<dbReference type="GO" id="GO:0006355">
    <property type="term" value="P:regulation of DNA-templated transcription"/>
    <property type="evidence" value="ECO:0007669"/>
    <property type="project" value="InterPro"/>
</dbReference>
<dbReference type="GO" id="GO:0003677">
    <property type="term" value="F:DNA binding"/>
    <property type="evidence" value="ECO:0007669"/>
    <property type="project" value="InterPro"/>
</dbReference>
<evidence type="ECO:0000313" key="3">
    <source>
        <dbReference type="Proteomes" id="UP001152795"/>
    </source>
</evidence>
<accession>A0A6S7FL84</accession>
<evidence type="ECO:0000313" key="2">
    <source>
        <dbReference type="EMBL" id="CAB3976676.1"/>
    </source>
</evidence>
<dbReference type="AlphaFoldDB" id="A0A6S7FL84"/>
<protein>
    <submittedName>
        <fullName evidence="2">Ankyrin repeat domain-containing 34B</fullName>
    </submittedName>
</protein>
<dbReference type="SMART" id="SM00351">
    <property type="entry name" value="PAX"/>
    <property type="match status" value="1"/>
</dbReference>
<dbReference type="InterPro" id="IPR047655">
    <property type="entry name" value="Transpos_IS630-like"/>
</dbReference>
<dbReference type="PANTHER" id="PTHR46564:SF1">
    <property type="entry name" value="TRANSPOSASE"/>
    <property type="match status" value="1"/>
</dbReference>
<dbReference type="NCBIfam" id="NF033545">
    <property type="entry name" value="transpos_IS630"/>
    <property type="match status" value="1"/>
</dbReference>
<dbReference type="Pfam" id="PF13358">
    <property type="entry name" value="DDE_3"/>
    <property type="match status" value="1"/>
</dbReference>
<dbReference type="PROSITE" id="PS51057">
    <property type="entry name" value="PAIRED_2"/>
    <property type="match status" value="1"/>
</dbReference>
<keyword evidence="3" id="KW-1185">Reference proteome</keyword>
<dbReference type="InterPro" id="IPR036388">
    <property type="entry name" value="WH-like_DNA-bd_sf"/>
</dbReference>